<dbReference type="GO" id="GO:0009245">
    <property type="term" value="P:lipid A biosynthetic process"/>
    <property type="evidence" value="ECO:0007669"/>
    <property type="project" value="UniProtKB-UniRule"/>
</dbReference>
<dbReference type="GO" id="GO:0016020">
    <property type="term" value="C:membrane"/>
    <property type="evidence" value="ECO:0007669"/>
    <property type="project" value="GOC"/>
</dbReference>
<evidence type="ECO:0000256" key="3">
    <source>
        <dbReference type="ARBA" id="ARBA00012687"/>
    </source>
</evidence>
<gene>
    <name evidence="11 12" type="primary">lpxB</name>
    <name evidence="12" type="ORF">JF625_12665</name>
</gene>
<evidence type="ECO:0000256" key="10">
    <source>
        <dbReference type="ARBA" id="ARBA00048975"/>
    </source>
</evidence>
<evidence type="ECO:0000313" key="13">
    <source>
        <dbReference type="Proteomes" id="UP000700706"/>
    </source>
</evidence>
<evidence type="ECO:0000256" key="9">
    <source>
        <dbReference type="ARBA" id="ARBA00023098"/>
    </source>
</evidence>
<dbReference type="Pfam" id="PF02684">
    <property type="entry name" value="LpxB"/>
    <property type="match status" value="1"/>
</dbReference>
<keyword evidence="9 11" id="KW-0443">Lipid metabolism</keyword>
<dbReference type="PANTHER" id="PTHR30372:SF4">
    <property type="entry name" value="LIPID-A-DISACCHARIDE SYNTHASE, MITOCHONDRIAL-RELATED"/>
    <property type="match status" value="1"/>
</dbReference>
<evidence type="ECO:0000256" key="11">
    <source>
        <dbReference type="HAMAP-Rule" id="MF_00392"/>
    </source>
</evidence>
<keyword evidence="5 11" id="KW-0444">Lipid biosynthesis</keyword>
<dbReference type="AlphaFoldDB" id="A0A952KE51"/>
<dbReference type="EC" id="2.4.1.182" evidence="3 11"/>
<comment type="function">
    <text evidence="1 11">Condensation of UDP-2,3-diacylglucosamine and 2,3-diacylglucosamine-1-phosphate to form lipid A disaccharide, a precursor of lipid A, a phosphorylated glycolipid that anchors the lipopolysaccharide to the outer membrane of the cell.</text>
</comment>
<evidence type="ECO:0000256" key="6">
    <source>
        <dbReference type="ARBA" id="ARBA00022556"/>
    </source>
</evidence>
<evidence type="ECO:0000256" key="1">
    <source>
        <dbReference type="ARBA" id="ARBA00002056"/>
    </source>
</evidence>
<evidence type="ECO:0000256" key="8">
    <source>
        <dbReference type="ARBA" id="ARBA00022679"/>
    </source>
</evidence>
<comment type="similarity">
    <text evidence="2 11">Belongs to the LpxB family.</text>
</comment>
<evidence type="ECO:0000256" key="2">
    <source>
        <dbReference type="ARBA" id="ARBA00007868"/>
    </source>
</evidence>
<comment type="caution">
    <text evidence="12">The sequence shown here is derived from an EMBL/GenBank/DDBJ whole genome shotgun (WGS) entry which is preliminary data.</text>
</comment>
<dbReference type="EMBL" id="JAEKLZ010000193">
    <property type="protein sequence ID" value="MBW8725992.1"/>
    <property type="molecule type" value="Genomic_DNA"/>
</dbReference>
<dbReference type="SUPFAM" id="SSF53756">
    <property type="entry name" value="UDP-Glycosyltransferase/glycogen phosphorylase"/>
    <property type="match status" value="1"/>
</dbReference>
<evidence type="ECO:0000256" key="7">
    <source>
        <dbReference type="ARBA" id="ARBA00022676"/>
    </source>
</evidence>
<evidence type="ECO:0000256" key="4">
    <source>
        <dbReference type="ARBA" id="ARBA00020902"/>
    </source>
</evidence>
<sequence length="396" mass="42338">MASGDKTGPHIFLVATEPSGDLMGASLMAALKRRCGDGVRFSGVGGARMAAEGLDSLFPLADIAVMGAVELVPQLPRLFDRIRRTAEAALAAKPDALVSIDGLAFNARVAARLADRSFPIVHFVAPKVWAWRPARARKLAHLVDHLMVQLPFEPPWFERHGLATTYVGHPIIETAAGQGDGARFRQAHGIAPDVKVLTVLPGSRRGEIQRLLPVFGETVRALASRHPGLRVAVPTVETVAAPVREAVRSWPGDPILIEGDDEKYDAFAASDAALAASGTVALELGLARVPSVIAYRVNPISAFVVRRMLTTKYANLVNIMLDRPAVPELLQENCTPEKLTAAIDTLLTDPAAVAAQRAAYDEVAGMMLLPDGAVPGDRAAQVVLDVIRQGRRPESR</sequence>
<dbReference type="Proteomes" id="UP000700706">
    <property type="component" value="Unassembled WGS sequence"/>
</dbReference>
<reference evidence="12" key="1">
    <citation type="submission" date="2020-06" db="EMBL/GenBank/DDBJ databases">
        <title>Stable isotope informed genome-resolved metagenomics uncovers potential trophic interactions in rhizosphere soil.</title>
        <authorList>
            <person name="Starr E.P."/>
            <person name="Shi S."/>
            <person name="Blazewicz S.J."/>
            <person name="Koch B.J."/>
            <person name="Probst A.J."/>
            <person name="Hungate B.A."/>
            <person name="Pett-Ridge J."/>
            <person name="Firestone M.K."/>
            <person name="Banfield J.F."/>
        </authorList>
    </citation>
    <scope>NUCLEOTIDE SEQUENCE</scope>
    <source>
        <strain evidence="12">YM_69_17</strain>
    </source>
</reference>
<dbReference type="PANTHER" id="PTHR30372">
    <property type="entry name" value="LIPID-A-DISACCHARIDE SYNTHASE"/>
    <property type="match status" value="1"/>
</dbReference>
<dbReference type="GO" id="GO:0005543">
    <property type="term" value="F:phospholipid binding"/>
    <property type="evidence" value="ECO:0007669"/>
    <property type="project" value="TreeGrafter"/>
</dbReference>
<comment type="pathway">
    <text evidence="11">Bacterial outer membrane biogenesis; LPS lipid A biosynthesis.</text>
</comment>
<dbReference type="NCBIfam" id="TIGR00215">
    <property type="entry name" value="lpxB"/>
    <property type="match status" value="1"/>
</dbReference>
<keyword evidence="7 11" id="KW-0328">Glycosyltransferase</keyword>
<dbReference type="HAMAP" id="MF_00392">
    <property type="entry name" value="LpxB"/>
    <property type="match status" value="1"/>
</dbReference>
<protein>
    <recommendedName>
        <fullName evidence="4 11">Lipid-A-disaccharide synthase</fullName>
        <ecNumber evidence="3 11">2.4.1.182</ecNumber>
    </recommendedName>
</protein>
<organism evidence="12 13">
    <name type="scientific">Inquilinus limosus</name>
    <dbReference type="NCBI Taxonomy" id="171674"/>
    <lineage>
        <taxon>Bacteria</taxon>
        <taxon>Pseudomonadati</taxon>
        <taxon>Pseudomonadota</taxon>
        <taxon>Alphaproteobacteria</taxon>
        <taxon>Rhodospirillales</taxon>
        <taxon>Rhodospirillaceae</taxon>
        <taxon>Inquilinus</taxon>
    </lineage>
</organism>
<name>A0A952KE51_9PROT</name>
<evidence type="ECO:0000256" key="5">
    <source>
        <dbReference type="ARBA" id="ARBA00022516"/>
    </source>
</evidence>
<proteinExistence type="inferred from homology"/>
<dbReference type="GO" id="GO:0008915">
    <property type="term" value="F:lipid-A-disaccharide synthase activity"/>
    <property type="evidence" value="ECO:0007669"/>
    <property type="project" value="UniProtKB-UniRule"/>
</dbReference>
<dbReference type="InterPro" id="IPR003835">
    <property type="entry name" value="Glyco_trans_19"/>
</dbReference>
<keyword evidence="6 11" id="KW-0441">Lipid A biosynthesis</keyword>
<comment type="catalytic activity">
    <reaction evidence="10 11">
        <text>a lipid X + a UDP-2-N,3-O-bis[(3R)-3-hydroxyacyl]-alpha-D-glucosamine = a lipid A disaccharide + UDP + H(+)</text>
        <dbReference type="Rhea" id="RHEA:67828"/>
        <dbReference type="ChEBI" id="CHEBI:15378"/>
        <dbReference type="ChEBI" id="CHEBI:58223"/>
        <dbReference type="ChEBI" id="CHEBI:137748"/>
        <dbReference type="ChEBI" id="CHEBI:176338"/>
        <dbReference type="ChEBI" id="CHEBI:176343"/>
        <dbReference type="EC" id="2.4.1.182"/>
    </reaction>
</comment>
<keyword evidence="8 11" id="KW-0808">Transferase</keyword>
<accession>A0A952KE51</accession>
<evidence type="ECO:0000313" key="12">
    <source>
        <dbReference type="EMBL" id="MBW8725992.1"/>
    </source>
</evidence>